<gene>
    <name evidence="4" type="ORF">NLI96_g11328</name>
</gene>
<proteinExistence type="predicted"/>
<name>A0AAD5URZ4_9APHY</name>
<feature type="compositionally biased region" description="Low complexity" evidence="1">
    <location>
        <begin position="151"/>
        <end position="162"/>
    </location>
</feature>
<comment type="caution">
    <text evidence="4">The sequence shown here is derived from an EMBL/GenBank/DDBJ whole genome shotgun (WGS) entry which is preliminary data.</text>
</comment>
<evidence type="ECO:0000256" key="2">
    <source>
        <dbReference type="SAM" id="Phobius"/>
    </source>
</evidence>
<dbReference type="AlphaFoldDB" id="A0AAD5URZ4"/>
<protein>
    <recommendedName>
        <fullName evidence="6">Mid2 domain-containing protein</fullName>
    </recommendedName>
</protein>
<organism evidence="4 5">
    <name type="scientific">Meripilus lineatus</name>
    <dbReference type="NCBI Taxonomy" id="2056292"/>
    <lineage>
        <taxon>Eukaryota</taxon>
        <taxon>Fungi</taxon>
        <taxon>Dikarya</taxon>
        <taxon>Basidiomycota</taxon>
        <taxon>Agaricomycotina</taxon>
        <taxon>Agaricomycetes</taxon>
        <taxon>Polyporales</taxon>
        <taxon>Meripilaceae</taxon>
        <taxon>Meripilus</taxon>
    </lineage>
</organism>
<feature type="compositionally biased region" description="Polar residues" evidence="1">
    <location>
        <begin position="333"/>
        <end position="346"/>
    </location>
</feature>
<feature type="transmembrane region" description="Helical" evidence="2">
    <location>
        <begin position="192"/>
        <end position="214"/>
    </location>
</feature>
<keyword evidence="2" id="KW-0812">Transmembrane</keyword>
<reference evidence="4" key="1">
    <citation type="submission" date="2022-07" db="EMBL/GenBank/DDBJ databases">
        <title>Genome Sequence of Physisporinus lineatus.</title>
        <authorList>
            <person name="Buettner E."/>
        </authorList>
    </citation>
    <scope>NUCLEOTIDE SEQUENCE</scope>
    <source>
        <strain evidence="4">VT162</strain>
    </source>
</reference>
<feature type="chain" id="PRO_5042296431" description="Mid2 domain-containing protein" evidence="3">
    <location>
        <begin position="24"/>
        <end position="346"/>
    </location>
</feature>
<sequence length="346" mass="37079">MRFSLQLMVLPWVLALSISLASAEVQTFDDRDPHVVYKGKWVARGSQTEYLGTTSESRTPGDTAVFTFIGTQIAVYGTIAAGNYTTQSTYTIDQGSPGLFTDPNEIAQLQRHVRFYMSEELPNANHSLTIVNQGDSFYLDFIEVTVPDQVSSTGGSTQPGTSHLSNPLSTDPAGGSDSASSSGGRTKLSNGAIAGIAVTSILVLLVCLLLLYFCAKRRSTDIPSTTPFPHTHRQDLSPRPKGSNTSFQAGRSLGESGRPLDSAAVDPIGPMGHRYSSPSPSDNFSIVPQAQSDRGPRPEKSPVSGARGRPVVAETRRVGAITTESRNELDANSIHTNSNPPVYSRY</sequence>
<keyword evidence="5" id="KW-1185">Reference proteome</keyword>
<accession>A0AAD5URZ4</accession>
<keyword evidence="2" id="KW-1133">Transmembrane helix</keyword>
<feature type="region of interest" description="Disordered" evidence="1">
    <location>
        <begin position="149"/>
        <end position="186"/>
    </location>
</feature>
<dbReference type="Gene3D" id="2.60.120.260">
    <property type="entry name" value="Galactose-binding domain-like"/>
    <property type="match status" value="1"/>
</dbReference>
<keyword evidence="2" id="KW-0472">Membrane</keyword>
<feature type="compositionally biased region" description="Polar residues" evidence="1">
    <location>
        <begin position="276"/>
        <end position="292"/>
    </location>
</feature>
<keyword evidence="3" id="KW-0732">Signal</keyword>
<feature type="signal peptide" evidence="3">
    <location>
        <begin position="1"/>
        <end position="23"/>
    </location>
</feature>
<feature type="compositionally biased region" description="Low complexity" evidence="1">
    <location>
        <begin position="173"/>
        <end position="184"/>
    </location>
</feature>
<evidence type="ECO:0000256" key="3">
    <source>
        <dbReference type="SAM" id="SignalP"/>
    </source>
</evidence>
<dbReference type="EMBL" id="JANAWD010000740">
    <property type="protein sequence ID" value="KAJ3476190.1"/>
    <property type="molecule type" value="Genomic_DNA"/>
</dbReference>
<feature type="region of interest" description="Disordered" evidence="1">
    <location>
        <begin position="222"/>
        <end position="346"/>
    </location>
</feature>
<dbReference type="Proteomes" id="UP001212997">
    <property type="component" value="Unassembled WGS sequence"/>
</dbReference>
<evidence type="ECO:0000313" key="5">
    <source>
        <dbReference type="Proteomes" id="UP001212997"/>
    </source>
</evidence>
<evidence type="ECO:0000256" key="1">
    <source>
        <dbReference type="SAM" id="MobiDB-lite"/>
    </source>
</evidence>
<evidence type="ECO:0000313" key="4">
    <source>
        <dbReference type="EMBL" id="KAJ3476190.1"/>
    </source>
</evidence>
<evidence type="ECO:0008006" key="6">
    <source>
        <dbReference type="Google" id="ProtNLM"/>
    </source>
</evidence>